<dbReference type="AlphaFoldDB" id="A0AAJ6BIR5"/>
<sequence>MRIIGIILIVVGILLGYYGFTKLDNSKADVKIGDLEISAKDKPNTTSAWLMIGAGVVGLVAGGAMLAKKE</sequence>
<gene>
    <name evidence="2" type="ORF">P0Y53_06495</name>
</gene>
<dbReference type="Proteomes" id="UP001220610">
    <property type="component" value="Chromosome"/>
</dbReference>
<name>A0AAJ6BIR5_9BACT</name>
<keyword evidence="1" id="KW-1133">Transmembrane helix</keyword>
<dbReference type="Gene3D" id="6.10.280.80">
    <property type="entry name" value="NCX, peripheral helical region"/>
    <property type="match status" value="1"/>
</dbReference>
<evidence type="ECO:0000313" key="2">
    <source>
        <dbReference type="EMBL" id="WEK37144.1"/>
    </source>
</evidence>
<keyword evidence="1" id="KW-0472">Membrane</keyword>
<proteinExistence type="predicted"/>
<dbReference type="EMBL" id="CP119311">
    <property type="protein sequence ID" value="WEK37144.1"/>
    <property type="molecule type" value="Genomic_DNA"/>
</dbReference>
<feature type="transmembrane region" description="Helical" evidence="1">
    <location>
        <begin position="48"/>
        <end position="67"/>
    </location>
</feature>
<keyword evidence="1" id="KW-0812">Transmembrane</keyword>
<reference evidence="2" key="1">
    <citation type="submission" date="2023-03" db="EMBL/GenBank/DDBJ databases">
        <title>Andean soil-derived lignocellulolytic bacterial consortium as a source of novel taxa and putative plastic-active enzymes.</title>
        <authorList>
            <person name="Diaz-Garcia L."/>
            <person name="Chuvochina M."/>
            <person name="Feuerriegel G."/>
            <person name="Bunk B."/>
            <person name="Sproer C."/>
            <person name="Streit W.R."/>
            <person name="Rodriguez L.M."/>
            <person name="Overmann J."/>
            <person name="Jimenez D.J."/>
        </authorList>
    </citation>
    <scope>NUCLEOTIDE SEQUENCE</scope>
    <source>
        <strain evidence="2">MAG 7</strain>
    </source>
</reference>
<organism evidence="2 3">
    <name type="scientific">Candidatus Pseudobacter hemicellulosilyticus</name>
    <dbReference type="NCBI Taxonomy" id="3121375"/>
    <lineage>
        <taxon>Bacteria</taxon>
        <taxon>Pseudomonadati</taxon>
        <taxon>Bacteroidota</taxon>
        <taxon>Chitinophagia</taxon>
        <taxon>Chitinophagales</taxon>
        <taxon>Chitinophagaceae</taxon>
        <taxon>Pseudobacter</taxon>
    </lineage>
</organism>
<evidence type="ECO:0000313" key="3">
    <source>
        <dbReference type="Proteomes" id="UP001220610"/>
    </source>
</evidence>
<accession>A0AAJ6BIR5</accession>
<feature type="transmembrane region" description="Helical" evidence="1">
    <location>
        <begin position="5"/>
        <end position="21"/>
    </location>
</feature>
<protein>
    <submittedName>
        <fullName evidence="2">Uncharacterized protein</fullName>
    </submittedName>
</protein>
<evidence type="ECO:0000256" key="1">
    <source>
        <dbReference type="SAM" id="Phobius"/>
    </source>
</evidence>